<gene>
    <name evidence="7" type="ORF">G3A50_21090</name>
</gene>
<dbReference type="PRINTS" id="PR00469">
    <property type="entry name" value="PNDRDTASEII"/>
</dbReference>
<evidence type="ECO:0000259" key="6">
    <source>
        <dbReference type="Pfam" id="PF07992"/>
    </source>
</evidence>
<dbReference type="Proteomes" id="UP000464751">
    <property type="component" value="Chromosome"/>
</dbReference>
<dbReference type="GO" id="GO:0019646">
    <property type="term" value="P:aerobic electron transport chain"/>
    <property type="evidence" value="ECO:0007669"/>
    <property type="project" value="TreeGrafter"/>
</dbReference>
<dbReference type="PRINTS" id="PR00368">
    <property type="entry name" value="FADPNR"/>
</dbReference>
<accession>A0A6P1YSB4</accession>
<dbReference type="InterPro" id="IPR051169">
    <property type="entry name" value="NADH-Q_oxidoreductase"/>
</dbReference>
<feature type="domain" description="FAD/NAD(P)-binding" evidence="6">
    <location>
        <begin position="2"/>
        <end position="315"/>
    </location>
</feature>
<evidence type="ECO:0000313" key="8">
    <source>
        <dbReference type="Proteomes" id="UP000464751"/>
    </source>
</evidence>
<evidence type="ECO:0000256" key="3">
    <source>
        <dbReference type="ARBA" id="ARBA00022630"/>
    </source>
</evidence>
<dbReference type="EMBL" id="CP048630">
    <property type="protein sequence ID" value="QIB35925.1"/>
    <property type="molecule type" value="Genomic_DNA"/>
</dbReference>
<sequence>MRLVIIGSGFAGMYAALSAARLRDLQGISPEELEIELVAPQPTLVVRPRLYEPKPETLTAPLLPVLEEIDVRYVQGTAETVDTRSNSVGIVTGGGERRTLTYDRLVLATGSRLFRPDIPGITDYVFAVDQLDDAVTLDRHLHALARQPASAARDTVVVAGGGFTGIEAATEMPARLRTIFGDNAAIRVVIVDRNDAIAPDMGAGPRPVIENALRKVGVETRLGAGVASVDAGGVTLASGERIESATVVWAAGMRAAPLTQQIPAERDNSGRLLVDRALRVPGVGGVFATGDAAKAACDDIGNYALMSCQHATRMGAFAGHNAAAELLGVPTIPYHQEAYVTCLDLGDAGALFTRGWDRHVEFVGAEAKKMKQEINTVWIYPPRAQRDVALASADPERVTDL</sequence>
<dbReference type="AlphaFoldDB" id="A0A6P1YSB4"/>
<dbReference type="InterPro" id="IPR023753">
    <property type="entry name" value="FAD/NAD-binding_dom"/>
</dbReference>
<dbReference type="KEGG" id="apra:G3A50_21090"/>
<keyword evidence="8" id="KW-1185">Reference proteome</keyword>
<comment type="cofactor">
    <cofactor evidence="1">
        <name>FAD</name>
        <dbReference type="ChEBI" id="CHEBI:57692"/>
    </cofactor>
</comment>
<name>A0A6P1YSB4_9HYPH</name>
<evidence type="ECO:0000256" key="5">
    <source>
        <dbReference type="ARBA" id="ARBA00023002"/>
    </source>
</evidence>
<dbReference type="GO" id="GO:0003955">
    <property type="term" value="F:NAD(P)H dehydrogenase (quinone) activity"/>
    <property type="evidence" value="ECO:0007669"/>
    <property type="project" value="TreeGrafter"/>
</dbReference>
<evidence type="ECO:0000256" key="2">
    <source>
        <dbReference type="ARBA" id="ARBA00005272"/>
    </source>
</evidence>
<evidence type="ECO:0000313" key="7">
    <source>
        <dbReference type="EMBL" id="QIB35925.1"/>
    </source>
</evidence>
<dbReference type="Gene3D" id="3.50.50.100">
    <property type="match status" value="1"/>
</dbReference>
<dbReference type="PANTHER" id="PTHR42913:SF3">
    <property type="entry name" value="64 KDA MITOCHONDRIAL NADH DEHYDROGENASE (EUROFUNG)"/>
    <property type="match status" value="1"/>
</dbReference>
<dbReference type="PANTHER" id="PTHR42913">
    <property type="entry name" value="APOPTOSIS-INDUCING FACTOR 1"/>
    <property type="match status" value="1"/>
</dbReference>
<keyword evidence="4" id="KW-0274">FAD</keyword>
<evidence type="ECO:0000256" key="1">
    <source>
        <dbReference type="ARBA" id="ARBA00001974"/>
    </source>
</evidence>
<comment type="similarity">
    <text evidence="2">Belongs to the NADH dehydrogenase family.</text>
</comment>
<dbReference type="SUPFAM" id="SSF51905">
    <property type="entry name" value="FAD/NAD(P)-binding domain"/>
    <property type="match status" value="1"/>
</dbReference>
<proteinExistence type="inferred from homology"/>
<keyword evidence="5" id="KW-0560">Oxidoreductase</keyword>
<dbReference type="RefSeq" id="WP_163077064.1">
    <property type="nucleotide sequence ID" value="NZ_CP048630.1"/>
</dbReference>
<evidence type="ECO:0000256" key="4">
    <source>
        <dbReference type="ARBA" id="ARBA00022827"/>
    </source>
</evidence>
<protein>
    <submittedName>
        <fullName evidence="7">NAD(P)/FAD-dependent oxidoreductase</fullName>
    </submittedName>
</protein>
<organism evidence="7 8">
    <name type="scientific">Ancylobacter pratisalsi</name>
    <dbReference type="NCBI Taxonomy" id="1745854"/>
    <lineage>
        <taxon>Bacteria</taxon>
        <taxon>Pseudomonadati</taxon>
        <taxon>Pseudomonadota</taxon>
        <taxon>Alphaproteobacteria</taxon>
        <taxon>Hyphomicrobiales</taxon>
        <taxon>Xanthobacteraceae</taxon>
        <taxon>Ancylobacter</taxon>
    </lineage>
</organism>
<reference evidence="7 8" key="1">
    <citation type="submission" date="2020-02" db="EMBL/GenBank/DDBJ databases">
        <authorList>
            <person name="Li G."/>
        </authorList>
    </citation>
    <scope>NUCLEOTIDE SEQUENCE [LARGE SCALE GENOMIC DNA]</scope>
    <source>
        <strain evidence="7 8">DSM 102029</strain>
    </source>
</reference>
<dbReference type="InterPro" id="IPR036188">
    <property type="entry name" value="FAD/NAD-bd_sf"/>
</dbReference>
<dbReference type="Pfam" id="PF07992">
    <property type="entry name" value="Pyr_redox_2"/>
    <property type="match status" value="1"/>
</dbReference>
<keyword evidence="3" id="KW-0285">Flavoprotein</keyword>